<keyword evidence="2" id="KW-0808">Transferase</keyword>
<dbReference type="AlphaFoldDB" id="A0A9D7E1W5"/>
<evidence type="ECO:0000256" key="2">
    <source>
        <dbReference type="ARBA" id="ARBA00022679"/>
    </source>
</evidence>
<reference evidence="3" key="1">
    <citation type="submission" date="2020-10" db="EMBL/GenBank/DDBJ databases">
        <title>Connecting structure to function with the recovery of over 1000 high-quality activated sludge metagenome-assembled genomes encoding full-length rRNA genes using long-read sequencing.</title>
        <authorList>
            <person name="Singleton C.M."/>
            <person name="Petriglieri F."/>
            <person name="Kristensen J.M."/>
            <person name="Kirkegaard R.H."/>
            <person name="Michaelsen T.Y."/>
            <person name="Andersen M.H."/>
            <person name="Karst S.M."/>
            <person name="Dueholm M.S."/>
            <person name="Nielsen P.H."/>
            <person name="Albertsen M."/>
        </authorList>
    </citation>
    <scope>NUCLEOTIDE SEQUENCE</scope>
    <source>
        <strain evidence="3">Bjer_18-Q3-R1-45_BAT3C.347</strain>
    </source>
</reference>
<protein>
    <submittedName>
        <fullName evidence="3">Lipopolysaccharide heptosyltransferase III</fullName>
    </submittedName>
</protein>
<dbReference type="PANTHER" id="PTHR30160">
    <property type="entry name" value="TETRAACYLDISACCHARIDE 4'-KINASE-RELATED"/>
    <property type="match status" value="1"/>
</dbReference>
<dbReference type="Pfam" id="PF01075">
    <property type="entry name" value="Glyco_transf_9"/>
    <property type="match status" value="1"/>
</dbReference>
<evidence type="ECO:0000256" key="1">
    <source>
        <dbReference type="ARBA" id="ARBA00022676"/>
    </source>
</evidence>
<dbReference type="InterPro" id="IPR002201">
    <property type="entry name" value="Glyco_trans_9"/>
</dbReference>
<dbReference type="GO" id="GO:0005829">
    <property type="term" value="C:cytosol"/>
    <property type="evidence" value="ECO:0007669"/>
    <property type="project" value="TreeGrafter"/>
</dbReference>
<dbReference type="NCBIfam" id="TIGR02201">
    <property type="entry name" value="heptsyl_trn_III"/>
    <property type="match status" value="1"/>
</dbReference>
<gene>
    <name evidence="3" type="primary">rfaQ</name>
    <name evidence="3" type="ORF">IPH26_04235</name>
</gene>
<proteinExistence type="predicted"/>
<dbReference type="CDD" id="cd03789">
    <property type="entry name" value="GT9_LPS_heptosyltransferase"/>
    <property type="match status" value="1"/>
</dbReference>
<evidence type="ECO:0000313" key="4">
    <source>
        <dbReference type="Proteomes" id="UP000807785"/>
    </source>
</evidence>
<comment type="caution">
    <text evidence="3">The sequence shown here is derived from an EMBL/GenBank/DDBJ whole genome shotgun (WGS) entry which is preliminary data.</text>
</comment>
<sequence>MIEDAVPLDRVRRALIIKLRHHGDVLLTSPVISVLKNHAPQAEIDALVYADTAPMLALHPSLAQLHTVDRNWKQAGALAQARAEWRLLSALRARRYDLIVHLTDHPRGAWLARLLGARHAVGPKRNDEAGWWRRSFTHRYAQVARTGRHTVERNLDALRRIGIQPGEDERALTLVAGEQAQYRVSGLLHEHGLNARGFIQLHPASRWLFKCWPVERNAALLDALHGDGWPVVLTAAPDQRERDMVAAIAASSRAPALDLAGQLSLKELAALTARARLFVGVDSAPMHIAAAVGTPVVALFGPSSDSDWGPWGVEARVVTSTRHACRPCGLDGCGGGKISECLTTLPIERVLQAVRELLAAR</sequence>
<dbReference type="InterPro" id="IPR011916">
    <property type="entry name" value="LipoPS_heptosylTferase-III"/>
</dbReference>
<dbReference type="InterPro" id="IPR051199">
    <property type="entry name" value="LPS_LOS_Heptosyltrfase"/>
</dbReference>
<organism evidence="3 4">
    <name type="scientific">Candidatus Methylophosphatis roskildensis</name>
    <dbReference type="NCBI Taxonomy" id="2899263"/>
    <lineage>
        <taxon>Bacteria</taxon>
        <taxon>Pseudomonadati</taxon>
        <taxon>Pseudomonadota</taxon>
        <taxon>Betaproteobacteria</taxon>
        <taxon>Nitrosomonadales</taxon>
        <taxon>Sterolibacteriaceae</taxon>
        <taxon>Candidatus Methylophosphatis</taxon>
    </lineage>
</organism>
<keyword evidence="1" id="KW-0328">Glycosyltransferase</keyword>
<dbReference type="GO" id="GO:0008713">
    <property type="term" value="F:ADP-heptose-lipopolysaccharide heptosyltransferase activity"/>
    <property type="evidence" value="ECO:0007669"/>
    <property type="project" value="TreeGrafter"/>
</dbReference>
<dbReference type="EMBL" id="JADJEV010000002">
    <property type="protein sequence ID" value="MBK6972183.1"/>
    <property type="molecule type" value="Genomic_DNA"/>
</dbReference>
<name>A0A9D7E1W5_9PROT</name>
<dbReference type="Gene3D" id="3.40.50.2000">
    <property type="entry name" value="Glycogen Phosphorylase B"/>
    <property type="match status" value="2"/>
</dbReference>
<accession>A0A9D7E1W5</accession>
<evidence type="ECO:0000313" key="3">
    <source>
        <dbReference type="EMBL" id="MBK6972183.1"/>
    </source>
</evidence>
<dbReference type="Proteomes" id="UP000807785">
    <property type="component" value="Unassembled WGS sequence"/>
</dbReference>
<dbReference type="SUPFAM" id="SSF53756">
    <property type="entry name" value="UDP-Glycosyltransferase/glycogen phosphorylase"/>
    <property type="match status" value="1"/>
</dbReference>
<dbReference type="GO" id="GO:0009244">
    <property type="term" value="P:lipopolysaccharide core region biosynthetic process"/>
    <property type="evidence" value="ECO:0007669"/>
    <property type="project" value="TreeGrafter"/>
</dbReference>
<dbReference type="PANTHER" id="PTHR30160:SF1">
    <property type="entry name" value="LIPOPOLYSACCHARIDE 1,2-N-ACETYLGLUCOSAMINETRANSFERASE-RELATED"/>
    <property type="match status" value="1"/>
</dbReference>